<dbReference type="RefSeq" id="WP_174714124.1">
    <property type="nucleotide sequence ID" value="NZ_BAAAVX010000042.1"/>
</dbReference>
<dbReference type="InterPro" id="IPR021315">
    <property type="entry name" value="Gap/Sap"/>
</dbReference>
<name>A0ABX8VNK4_9MYCO</name>
<evidence type="ECO:0000313" key="2">
    <source>
        <dbReference type="EMBL" id="QYL19404.1"/>
    </source>
</evidence>
<feature type="transmembrane region" description="Helical" evidence="1">
    <location>
        <begin position="6"/>
        <end position="26"/>
    </location>
</feature>
<keyword evidence="1" id="KW-1133">Transmembrane helix</keyword>
<organism evidence="2 3">
    <name type="scientific">Mycolicibacterium pallens</name>
    <dbReference type="NCBI Taxonomy" id="370524"/>
    <lineage>
        <taxon>Bacteria</taxon>
        <taxon>Bacillati</taxon>
        <taxon>Actinomycetota</taxon>
        <taxon>Actinomycetes</taxon>
        <taxon>Mycobacteriales</taxon>
        <taxon>Mycobacteriaceae</taxon>
        <taxon>Mycolicibacterium</taxon>
    </lineage>
</organism>
<feature type="transmembrane region" description="Helical" evidence="1">
    <location>
        <begin position="74"/>
        <end position="96"/>
    </location>
</feature>
<dbReference type="Pfam" id="PF11139">
    <property type="entry name" value="SfLAP"/>
    <property type="match status" value="1"/>
</dbReference>
<gene>
    <name evidence="2" type="ORF">K0O64_13495</name>
</gene>
<reference evidence="2 3" key="1">
    <citation type="submission" date="2021-07" db="EMBL/GenBank/DDBJ databases">
        <title>Whole genome sequencing of non-tuberculosis mycobacteria type-strains.</title>
        <authorList>
            <person name="Igarashi Y."/>
            <person name="Osugi A."/>
            <person name="Mitarai S."/>
        </authorList>
    </citation>
    <scope>NUCLEOTIDE SEQUENCE [LARGE SCALE GENOMIC DNA]</scope>
    <source>
        <strain evidence="2 3">JCM 16370</strain>
    </source>
</reference>
<keyword evidence="1" id="KW-0812">Transmembrane</keyword>
<accession>A0ABX8VNK4</accession>
<dbReference type="EMBL" id="CP080333">
    <property type="protein sequence ID" value="QYL19404.1"/>
    <property type="molecule type" value="Genomic_DNA"/>
</dbReference>
<evidence type="ECO:0000313" key="3">
    <source>
        <dbReference type="Proteomes" id="UP000825367"/>
    </source>
</evidence>
<keyword evidence="3" id="KW-1185">Reference proteome</keyword>
<feature type="transmembrane region" description="Helical" evidence="1">
    <location>
        <begin position="38"/>
        <end position="62"/>
    </location>
</feature>
<dbReference type="Proteomes" id="UP000825367">
    <property type="component" value="Chromosome"/>
</dbReference>
<sequence>MWMAVLLLGVAVNFEPTRIGLIALMLTQQRPIQKLFTFVCTAFAMTAGIGLLVLFVFHHGFFGSTHVNGAKLQIGFGAVVLLLAAILASNAPLGWLPRPRAVDSGANGHDTAPQARPAPTVAGRVATKVRSILNGKSHVLSGAAGAALALPSVEYMALLALIIASNQPAIVQAAALFAYVMLANMVAMIPLLTYLVAPDMTRTQVARFNGWIRNRRRRDVAVLLATIGGILLGVGIYNL</sequence>
<proteinExistence type="predicted"/>
<keyword evidence="1" id="KW-0472">Membrane</keyword>
<protein>
    <submittedName>
        <fullName evidence="2">GAP family protein</fullName>
    </submittedName>
</protein>
<feature type="transmembrane region" description="Helical" evidence="1">
    <location>
        <begin position="139"/>
        <end position="164"/>
    </location>
</feature>
<feature type="transmembrane region" description="Helical" evidence="1">
    <location>
        <begin position="176"/>
        <end position="197"/>
    </location>
</feature>
<evidence type="ECO:0000256" key="1">
    <source>
        <dbReference type="SAM" id="Phobius"/>
    </source>
</evidence>
<feature type="transmembrane region" description="Helical" evidence="1">
    <location>
        <begin position="218"/>
        <end position="237"/>
    </location>
</feature>